<gene>
    <name evidence="2" type="ORF">LTR77_007058</name>
</gene>
<name>A0AAV9P6K2_9PEZI</name>
<dbReference type="GeneID" id="89928394"/>
<keyword evidence="3" id="KW-1185">Reference proteome</keyword>
<organism evidence="2 3">
    <name type="scientific">Saxophila tyrrhenica</name>
    <dbReference type="NCBI Taxonomy" id="1690608"/>
    <lineage>
        <taxon>Eukaryota</taxon>
        <taxon>Fungi</taxon>
        <taxon>Dikarya</taxon>
        <taxon>Ascomycota</taxon>
        <taxon>Pezizomycotina</taxon>
        <taxon>Dothideomycetes</taxon>
        <taxon>Dothideomycetidae</taxon>
        <taxon>Mycosphaerellales</taxon>
        <taxon>Extremaceae</taxon>
        <taxon>Saxophila</taxon>
    </lineage>
</organism>
<feature type="region of interest" description="Disordered" evidence="1">
    <location>
        <begin position="37"/>
        <end position="59"/>
    </location>
</feature>
<feature type="compositionally biased region" description="Basic and acidic residues" evidence="1">
    <location>
        <begin position="50"/>
        <end position="59"/>
    </location>
</feature>
<protein>
    <submittedName>
        <fullName evidence="2">Uncharacterized protein</fullName>
    </submittedName>
</protein>
<sequence length="59" mass="6281">MQHGDTMGWDLLPALQSLAGEEGERVGAEVVVEEGEAAVAAGEVEEEEEAVRYEDDGYG</sequence>
<accession>A0AAV9P6K2</accession>
<dbReference type="Proteomes" id="UP001337655">
    <property type="component" value="Unassembled WGS sequence"/>
</dbReference>
<proteinExistence type="predicted"/>
<comment type="caution">
    <text evidence="2">The sequence shown here is derived from an EMBL/GenBank/DDBJ whole genome shotgun (WGS) entry which is preliminary data.</text>
</comment>
<dbReference type="AlphaFoldDB" id="A0AAV9P6K2"/>
<evidence type="ECO:0000256" key="1">
    <source>
        <dbReference type="SAM" id="MobiDB-lite"/>
    </source>
</evidence>
<dbReference type="RefSeq" id="XP_064657065.1">
    <property type="nucleotide sequence ID" value="XM_064804295.1"/>
</dbReference>
<evidence type="ECO:0000313" key="3">
    <source>
        <dbReference type="Proteomes" id="UP001337655"/>
    </source>
</evidence>
<dbReference type="EMBL" id="JAVRRT010000011">
    <property type="protein sequence ID" value="KAK5167359.1"/>
    <property type="molecule type" value="Genomic_DNA"/>
</dbReference>
<evidence type="ECO:0000313" key="2">
    <source>
        <dbReference type="EMBL" id="KAK5167359.1"/>
    </source>
</evidence>
<reference evidence="2 3" key="1">
    <citation type="submission" date="2023-08" db="EMBL/GenBank/DDBJ databases">
        <title>Black Yeasts Isolated from many extreme environments.</title>
        <authorList>
            <person name="Coleine C."/>
            <person name="Stajich J.E."/>
            <person name="Selbmann L."/>
        </authorList>
    </citation>
    <scope>NUCLEOTIDE SEQUENCE [LARGE SCALE GENOMIC DNA]</scope>
    <source>
        <strain evidence="2 3">CCFEE 5935</strain>
    </source>
</reference>